<keyword evidence="2" id="KW-0315">Glutamine amidotransferase</keyword>
<dbReference type="PROSITE" id="PS51278">
    <property type="entry name" value="GATASE_TYPE_2"/>
    <property type="match status" value="1"/>
</dbReference>
<dbReference type="Proteomes" id="UP000190541">
    <property type="component" value="Unassembled WGS sequence"/>
</dbReference>
<dbReference type="STRING" id="623280.SAMN05660226_03142"/>
<protein>
    <submittedName>
        <fullName evidence="4">Amidophosphoribosyltransferase</fullName>
    </submittedName>
</protein>
<organism evidence="4 5">
    <name type="scientific">Parapedobacter luteus</name>
    <dbReference type="NCBI Taxonomy" id="623280"/>
    <lineage>
        <taxon>Bacteria</taxon>
        <taxon>Pseudomonadati</taxon>
        <taxon>Bacteroidota</taxon>
        <taxon>Sphingobacteriia</taxon>
        <taxon>Sphingobacteriales</taxon>
        <taxon>Sphingobacteriaceae</taxon>
        <taxon>Parapedobacter</taxon>
    </lineage>
</organism>
<dbReference type="InterPro" id="IPR029055">
    <property type="entry name" value="Ntn_hydrolases_N"/>
</dbReference>
<dbReference type="GO" id="GO:0016757">
    <property type="term" value="F:glycosyltransferase activity"/>
    <property type="evidence" value="ECO:0007669"/>
    <property type="project" value="UniProtKB-KW"/>
</dbReference>
<dbReference type="Gene3D" id="3.60.20.10">
    <property type="entry name" value="Glutamine Phosphoribosylpyrophosphate, subunit 1, domain 1"/>
    <property type="match status" value="1"/>
</dbReference>
<sequence>MCIFAHSTHDMSDAIKHECGIALIRLLKPLSYYQEKYGTALYGINKLYLLMEKQHNRGQDGAGIATIKLDVKPGNRYISRYRSMAPNAVADIFEYVQKKFATVQRAYPDRFANAQWLKDNVSFTGEVLMGHLRYGTHGKNSIENCHPFLRQNNWMTRNLVIAGNFNMTNVDELLEQLYELGQHPKEKADTVTVLEKIGHFLDSENQEQFDKFKRQGYSNVEISGLIAEHLDVARILRKSAKNWDGGYTIGGIVGHGDAFVMRDPVGIRPAYYYVNDEVVVVASERPAIQTAFNVKFEEITEIKPGYALIVKKDGTITEEMFREPAEKKSCSFERIYFSRGSDAAIYQERKYLGRLLCPQILDAINYDIKNTVFSYIPNTAEVAFYGLEEGINAYVRKLQKDTLLNRADKISDHELNEMLSIAPRFEKLNIKDAKLRTFITQDADRQDMVQHVYDTTYGIVKDHQDTIVAVDDSIVRGTTLKQSILTILDRLNPKKIIIVSSAPQIRYPDCYGIDMSRLGEFVAFEAAVSLLYKRGMGNVVEEVYRKCLASLELPKEEVENYVKAIYAPFTDEEISKEIAGIIRGTHINAEVEVIYQKLENLHIACPDHKGDWYFSGDYPTPGGNRVVNRAYMNWVEGKNVRAYFSA</sequence>
<feature type="domain" description="Glutamine amidotransferase type-2" evidence="3">
    <location>
        <begin position="19"/>
        <end position="313"/>
    </location>
</feature>
<dbReference type="AlphaFoldDB" id="A0A1T5E4G0"/>
<gene>
    <name evidence="4" type="ORF">SAMN05660226_03142</name>
</gene>
<proteinExistence type="predicted"/>
<keyword evidence="1 4" id="KW-0808">Transferase</keyword>
<evidence type="ECO:0000313" key="4">
    <source>
        <dbReference type="EMBL" id="SKB78696.1"/>
    </source>
</evidence>
<reference evidence="4 5" key="1">
    <citation type="submission" date="2017-02" db="EMBL/GenBank/DDBJ databases">
        <authorList>
            <person name="Peterson S.W."/>
        </authorList>
    </citation>
    <scope>NUCLEOTIDE SEQUENCE [LARGE SCALE GENOMIC DNA]</scope>
    <source>
        <strain evidence="4 5">DSM 22899</strain>
    </source>
</reference>
<evidence type="ECO:0000259" key="3">
    <source>
        <dbReference type="PROSITE" id="PS51278"/>
    </source>
</evidence>
<dbReference type="InterPro" id="IPR017932">
    <property type="entry name" value="GATase_2_dom"/>
</dbReference>
<dbReference type="InterPro" id="IPR029057">
    <property type="entry name" value="PRTase-like"/>
</dbReference>
<evidence type="ECO:0000313" key="5">
    <source>
        <dbReference type="Proteomes" id="UP000190541"/>
    </source>
</evidence>
<evidence type="ECO:0000256" key="2">
    <source>
        <dbReference type="ARBA" id="ARBA00022962"/>
    </source>
</evidence>
<accession>A0A1T5E4G0</accession>
<dbReference type="EMBL" id="FUYS01000008">
    <property type="protein sequence ID" value="SKB78696.1"/>
    <property type="molecule type" value="Genomic_DNA"/>
</dbReference>
<dbReference type="SUPFAM" id="SSF53271">
    <property type="entry name" value="PRTase-like"/>
    <property type="match status" value="1"/>
</dbReference>
<name>A0A1T5E4G0_9SPHI</name>
<evidence type="ECO:0000256" key="1">
    <source>
        <dbReference type="ARBA" id="ARBA00022679"/>
    </source>
</evidence>
<keyword evidence="5" id="KW-1185">Reference proteome</keyword>
<keyword evidence="4" id="KW-0328">Glycosyltransferase</keyword>
<dbReference type="SUPFAM" id="SSF56235">
    <property type="entry name" value="N-terminal nucleophile aminohydrolases (Ntn hydrolases)"/>
    <property type="match status" value="1"/>
</dbReference>
<dbReference type="PANTHER" id="PTHR11907">
    <property type="entry name" value="AMIDOPHOSPHORIBOSYLTRANSFERASE"/>
    <property type="match status" value="1"/>
</dbReference>